<sequence>MPQLMPLKWVFSSMMMLVILMSVGVIYSEKEKVGEVKSNVQSIGDKMHIWCW</sequence>
<evidence type="ECO:0000313" key="2">
    <source>
        <dbReference type="EMBL" id="QNV12137.1"/>
    </source>
</evidence>
<feature type="transmembrane region" description="Helical" evidence="1">
    <location>
        <begin position="6"/>
        <end position="27"/>
    </location>
</feature>
<geneLocation type="mitochondrion" evidence="2"/>
<keyword evidence="1" id="KW-1133">Transmembrane helix</keyword>
<name>A0A7L7S1J7_ARADI</name>
<evidence type="ECO:0000256" key="1">
    <source>
        <dbReference type="SAM" id="Phobius"/>
    </source>
</evidence>
<organism evidence="2">
    <name type="scientific">Araneus diadematus</name>
    <name type="common">European garden spider</name>
    <name type="synonym">Cross spider</name>
    <dbReference type="NCBI Taxonomy" id="45920"/>
    <lineage>
        <taxon>Eukaryota</taxon>
        <taxon>Metazoa</taxon>
        <taxon>Ecdysozoa</taxon>
        <taxon>Arthropoda</taxon>
        <taxon>Chelicerata</taxon>
        <taxon>Arachnida</taxon>
        <taxon>Araneae</taxon>
        <taxon>Araneomorphae</taxon>
        <taxon>Entelegynae</taxon>
        <taxon>Araneoidea</taxon>
        <taxon>Araneidae</taxon>
        <taxon>Araneus</taxon>
    </lineage>
</organism>
<keyword evidence="1" id="KW-0472">Membrane</keyword>
<reference evidence="2" key="1">
    <citation type="submission" date="2020-08" db="EMBL/GenBank/DDBJ databases">
        <title>DNAmark Project.</title>
        <authorList>
            <person name="Leerhoei F."/>
        </authorList>
    </citation>
    <scope>NUCLEOTIDE SEQUENCE</scope>
    <source>
        <strain evidence="2">DM578</strain>
    </source>
</reference>
<dbReference type="EMBL" id="MT862433">
    <property type="protein sequence ID" value="QNV12137.1"/>
    <property type="molecule type" value="Genomic_DNA"/>
</dbReference>
<proteinExistence type="predicted"/>
<accession>A0A7L7S1J7</accession>
<dbReference type="AlphaFoldDB" id="A0A7L7S1J7"/>
<protein>
    <submittedName>
        <fullName evidence="2">ATP synthase F0 subunit 8</fullName>
    </submittedName>
</protein>
<keyword evidence="1" id="KW-0812">Transmembrane</keyword>
<keyword evidence="2" id="KW-0496">Mitochondrion</keyword>
<gene>
    <name evidence="2" type="primary">ATP8</name>
</gene>